<dbReference type="EMBL" id="BT124238">
    <property type="protein sequence ID" value="ADE77503.1"/>
    <property type="molecule type" value="mRNA"/>
</dbReference>
<name>D5AD84_PICSI</name>
<feature type="transmembrane region" description="Helical" evidence="1">
    <location>
        <begin position="12"/>
        <end position="31"/>
    </location>
</feature>
<evidence type="ECO:0000313" key="2">
    <source>
        <dbReference type="EMBL" id="ADE77503.1"/>
    </source>
</evidence>
<feature type="transmembrane region" description="Helical" evidence="1">
    <location>
        <begin position="37"/>
        <end position="57"/>
    </location>
</feature>
<keyword evidence="1" id="KW-0472">Membrane</keyword>
<accession>D5AD84</accession>
<reference evidence="2" key="1">
    <citation type="submission" date="2010-04" db="EMBL/GenBank/DDBJ databases">
        <authorList>
            <person name="Reid K.E."/>
            <person name="Liao N."/>
            <person name="Chan S."/>
            <person name="Docking R."/>
            <person name="Taylor G."/>
            <person name="Moore R."/>
            <person name="Mayo M."/>
            <person name="Munro S."/>
            <person name="King J."/>
            <person name="Yanchuk A."/>
            <person name="Holt R."/>
            <person name="Jones S."/>
            <person name="Marra M."/>
            <person name="Ritland C.E."/>
            <person name="Ritland K."/>
            <person name="Bohlmann J."/>
        </authorList>
    </citation>
    <scope>NUCLEOTIDE SEQUENCE</scope>
    <source>
        <tissue evidence="2">Bud</tissue>
    </source>
</reference>
<sequence length="60" mass="7008">MIWWKSKENIVAVAVAVLAVALLLILIVRSWRMIYEILLPCYFVFAIGILIYLIYLCNTF</sequence>
<protein>
    <submittedName>
        <fullName evidence="2">Uncharacterized protein</fullName>
    </submittedName>
</protein>
<organism evidence="2">
    <name type="scientific">Picea sitchensis</name>
    <name type="common">Sitka spruce</name>
    <name type="synonym">Pinus sitchensis</name>
    <dbReference type="NCBI Taxonomy" id="3332"/>
    <lineage>
        <taxon>Eukaryota</taxon>
        <taxon>Viridiplantae</taxon>
        <taxon>Streptophyta</taxon>
        <taxon>Embryophyta</taxon>
        <taxon>Tracheophyta</taxon>
        <taxon>Spermatophyta</taxon>
        <taxon>Pinopsida</taxon>
        <taxon>Pinidae</taxon>
        <taxon>Conifers I</taxon>
        <taxon>Pinales</taxon>
        <taxon>Pinaceae</taxon>
        <taxon>Picea</taxon>
    </lineage>
</organism>
<proteinExistence type="evidence at transcript level"/>
<keyword evidence="1" id="KW-0812">Transmembrane</keyword>
<dbReference type="AlphaFoldDB" id="D5AD84"/>
<evidence type="ECO:0000256" key="1">
    <source>
        <dbReference type="SAM" id="Phobius"/>
    </source>
</evidence>
<keyword evidence="1" id="KW-1133">Transmembrane helix</keyword>